<reference evidence="2 3" key="1">
    <citation type="submission" date="2016-06" db="EMBL/GenBank/DDBJ databases">
        <title>Draft genome of Moraxella nonliquefaciens CCUG 60284.</title>
        <authorList>
            <person name="Salva-Serra F."/>
            <person name="Engstrom-Jakobsson H."/>
            <person name="Thorell K."/>
            <person name="Gonzales-Siles L."/>
            <person name="Karlsson R."/>
            <person name="Boulund F."/>
            <person name="Engstrand L."/>
            <person name="Kristiansson E."/>
            <person name="Moore E."/>
        </authorList>
    </citation>
    <scope>NUCLEOTIDE SEQUENCE [LARGE SCALE GENOMIC DNA]</scope>
    <source>
        <strain evidence="2 3">CCUG 60284</strain>
    </source>
</reference>
<gene>
    <name evidence="2" type="ORF">A9Z60_04840</name>
</gene>
<dbReference type="Proteomes" id="UP000092671">
    <property type="component" value="Unassembled WGS sequence"/>
</dbReference>
<organism evidence="2 3">
    <name type="scientific">Moraxella nonliquefaciens</name>
    <dbReference type="NCBI Taxonomy" id="478"/>
    <lineage>
        <taxon>Bacteria</taxon>
        <taxon>Pseudomonadati</taxon>
        <taxon>Pseudomonadota</taxon>
        <taxon>Gammaproteobacteria</taxon>
        <taxon>Moraxellales</taxon>
        <taxon>Moraxellaceae</taxon>
        <taxon>Moraxella</taxon>
    </lineage>
</organism>
<dbReference type="RefSeq" id="WP_066894153.1">
    <property type="nucleotide sequence ID" value="NZ_LZDN01000043.1"/>
</dbReference>
<name>A0A1B8PHR4_MORNO</name>
<keyword evidence="1" id="KW-1133">Transmembrane helix</keyword>
<evidence type="ECO:0000313" key="3">
    <source>
        <dbReference type="Proteomes" id="UP000092671"/>
    </source>
</evidence>
<dbReference type="OrthoDB" id="9863557at2"/>
<keyword evidence="1" id="KW-0472">Membrane</keyword>
<proteinExistence type="predicted"/>
<protein>
    <submittedName>
        <fullName evidence="2">Uncharacterized protein</fullName>
    </submittedName>
</protein>
<feature type="transmembrane region" description="Helical" evidence="1">
    <location>
        <begin position="7"/>
        <end position="26"/>
    </location>
</feature>
<dbReference type="EMBL" id="LZDN01000043">
    <property type="protein sequence ID" value="OBX48716.1"/>
    <property type="molecule type" value="Genomic_DNA"/>
</dbReference>
<comment type="caution">
    <text evidence="2">The sequence shown here is derived from an EMBL/GenBank/DDBJ whole genome shotgun (WGS) entry which is preliminary data.</text>
</comment>
<evidence type="ECO:0000256" key="1">
    <source>
        <dbReference type="SAM" id="Phobius"/>
    </source>
</evidence>
<keyword evidence="1" id="KW-0812">Transmembrane</keyword>
<accession>A0A1B8PHR4</accession>
<sequence length="158" mass="18609">MTFGIRCIVLIFFCMAIYVLGYYYHIFPRKFDGFLSDTIASELTKHNQFHIGDYIEYGKNDVLCIVPSYKSLPFSEIVIGERSKNFIEQRINGFFGKSDSYRWIIVFNSHDKGDPRMYKITGKAVPDFKISQCYGGRNIVFEKTKHEDVYIYFKIREV</sequence>
<dbReference type="AlphaFoldDB" id="A0A1B8PHR4"/>
<evidence type="ECO:0000313" key="2">
    <source>
        <dbReference type="EMBL" id="OBX48716.1"/>
    </source>
</evidence>